<sequence>MNFRSQKFLSPSICEYAILEEDSSPKKKRPEPKPIIGVKRSLLAFQKAQYLEKWPRKLEDMINFSKPAKPALHLPYLEDSGFTSNQPQKWQPGDLIRDTLSQPEDVQDFLQYTSTQWIRRIYSCFNLPYLESLAINLQQLLPKQVVQDFSTYQAIKKIPRKLSYPRRRERCLEGYFFRATKMDTA</sequence>
<evidence type="ECO:0000313" key="2">
    <source>
        <dbReference type="Proteomes" id="UP000712600"/>
    </source>
</evidence>
<dbReference type="Proteomes" id="UP000712600">
    <property type="component" value="Unassembled WGS sequence"/>
</dbReference>
<dbReference type="EMBL" id="QGKX02000996">
    <property type="protein sequence ID" value="KAF3554017.1"/>
    <property type="molecule type" value="Genomic_DNA"/>
</dbReference>
<accession>A0A8S9QQJ7</accession>
<gene>
    <name evidence="1" type="ORF">F2Q69_00012434</name>
</gene>
<organism evidence="1 2">
    <name type="scientific">Brassica cretica</name>
    <name type="common">Mustard</name>
    <dbReference type="NCBI Taxonomy" id="69181"/>
    <lineage>
        <taxon>Eukaryota</taxon>
        <taxon>Viridiplantae</taxon>
        <taxon>Streptophyta</taxon>
        <taxon>Embryophyta</taxon>
        <taxon>Tracheophyta</taxon>
        <taxon>Spermatophyta</taxon>
        <taxon>Magnoliopsida</taxon>
        <taxon>eudicotyledons</taxon>
        <taxon>Gunneridae</taxon>
        <taxon>Pentapetalae</taxon>
        <taxon>rosids</taxon>
        <taxon>malvids</taxon>
        <taxon>Brassicales</taxon>
        <taxon>Brassicaceae</taxon>
        <taxon>Brassiceae</taxon>
        <taxon>Brassica</taxon>
    </lineage>
</organism>
<evidence type="ECO:0000313" key="1">
    <source>
        <dbReference type="EMBL" id="KAF3554017.1"/>
    </source>
</evidence>
<dbReference type="AlphaFoldDB" id="A0A8S9QQJ7"/>
<proteinExistence type="predicted"/>
<reference evidence="1" key="1">
    <citation type="submission" date="2019-12" db="EMBL/GenBank/DDBJ databases">
        <title>Genome sequencing and annotation of Brassica cretica.</title>
        <authorList>
            <person name="Studholme D.J."/>
            <person name="Sarris P."/>
        </authorList>
    </citation>
    <scope>NUCLEOTIDE SEQUENCE</scope>
    <source>
        <strain evidence="1">PFS-109/04</strain>
        <tissue evidence="1">Leaf</tissue>
    </source>
</reference>
<name>A0A8S9QQJ7_BRACR</name>
<protein>
    <submittedName>
        <fullName evidence="1">Uncharacterized protein</fullName>
    </submittedName>
</protein>
<comment type="caution">
    <text evidence="1">The sequence shown here is derived from an EMBL/GenBank/DDBJ whole genome shotgun (WGS) entry which is preliminary data.</text>
</comment>